<feature type="transmembrane region" description="Helical" evidence="1">
    <location>
        <begin position="156"/>
        <end position="179"/>
    </location>
</feature>
<dbReference type="RefSeq" id="WP_197014910.1">
    <property type="nucleotide sequence ID" value="NZ_BAABES010000009.1"/>
</dbReference>
<dbReference type="AlphaFoldDB" id="A0A931DSQ1"/>
<keyword evidence="1" id="KW-0472">Membrane</keyword>
<organism evidence="2 3">
    <name type="scientific">Actinomadura viridis</name>
    <dbReference type="NCBI Taxonomy" id="58110"/>
    <lineage>
        <taxon>Bacteria</taxon>
        <taxon>Bacillati</taxon>
        <taxon>Actinomycetota</taxon>
        <taxon>Actinomycetes</taxon>
        <taxon>Streptosporangiales</taxon>
        <taxon>Thermomonosporaceae</taxon>
        <taxon>Actinomadura</taxon>
    </lineage>
</organism>
<keyword evidence="3" id="KW-1185">Reference proteome</keyword>
<dbReference type="EMBL" id="JADOUA010000001">
    <property type="protein sequence ID" value="MBG6092775.1"/>
    <property type="molecule type" value="Genomic_DNA"/>
</dbReference>
<feature type="transmembrane region" description="Helical" evidence="1">
    <location>
        <begin position="185"/>
        <end position="204"/>
    </location>
</feature>
<dbReference type="NCBIfam" id="NF038403">
    <property type="entry name" value="perm_prefix_1"/>
    <property type="match status" value="1"/>
</dbReference>
<keyword evidence="1" id="KW-0812">Transmembrane</keyword>
<name>A0A931DSQ1_9ACTN</name>
<protein>
    <submittedName>
        <fullName evidence="2">Uncharacterized protein</fullName>
    </submittedName>
</protein>
<evidence type="ECO:0000313" key="3">
    <source>
        <dbReference type="Proteomes" id="UP000614047"/>
    </source>
</evidence>
<dbReference type="Proteomes" id="UP000614047">
    <property type="component" value="Unassembled WGS sequence"/>
</dbReference>
<reference evidence="2" key="1">
    <citation type="submission" date="2020-11" db="EMBL/GenBank/DDBJ databases">
        <title>Sequencing the genomes of 1000 actinobacteria strains.</title>
        <authorList>
            <person name="Klenk H.-P."/>
        </authorList>
    </citation>
    <scope>NUCLEOTIDE SEQUENCE</scope>
    <source>
        <strain evidence="2">DSM 43175</strain>
    </source>
</reference>
<evidence type="ECO:0000256" key="1">
    <source>
        <dbReference type="SAM" id="Phobius"/>
    </source>
</evidence>
<feature type="transmembrane region" description="Helical" evidence="1">
    <location>
        <begin position="124"/>
        <end position="144"/>
    </location>
</feature>
<proteinExistence type="predicted"/>
<accession>A0A931DSQ1</accession>
<sequence>MTAPGRADLIDGHVAALAAALGGPERLKARLLEDLRDGLTDTAAALVDEGVPEDRAASRAVREFGTVEEIAPSFQRELTIAQARRTARTVAVGVPFLIVCWQVLGAAGQRLPPAAQLLAAHVGGVAAIAALLAAASLAATGTLGRRMPTPRRLPHVVAWTGTTAGVALGIGALTLTVAALLASNWALGALIGALTIVSHARVAASARACRQCARLPVSGPAPARSYG</sequence>
<comment type="caution">
    <text evidence="2">The sequence shown here is derived from an EMBL/GenBank/DDBJ whole genome shotgun (WGS) entry which is preliminary data.</text>
</comment>
<dbReference type="InterPro" id="IPR047928">
    <property type="entry name" value="Perm_prefix_1"/>
</dbReference>
<keyword evidence="1" id="KW-1133">Transmembrane helix</keyword>
<gene>
    <name evidence="2" type="ORF">IW256_006888</name>
</gene>
<feature type="transmembrane region" description="Helical" evidence="1">
    <location>
        <begin position="86"/>
        <end position="104"/>
    </location>
</feature>
<evidence type="ECO:0000313" key="2">
    <source>
        <dbReference type="EMBL" id="MBG6092775.1"/>
    </source>
</evidence>